<keyword evidence="3 6" id="KW-0690">Ribosome biogenesis</keyword>
<accession>T1K801</accession>
<dbReference type="InterPro" id="IPR009292">
    <property type="entry name" value="RRP36"/>
</dbReference>
<dbReference type="AlphaFoldDB" id="T1K801"/>
<dbReference type="GO" id="GO:0005730">
    <property type="term" value="C:nucleolus"/>
    <property type="evidence" value="ECO:0007669"/>
    <property type="project" value="UniProtKB-SubCell"/>
</dbReference>
<dbReference type="GO" id="GO:0000462">
    <property type="term" value="P:maturation of SSU-rRNA from tricistronic rRNA transcript (SSU-rRNA, 5.8S rRNA, LSU-rRNA)"/>
    <property type="evidence" value="ECO:0007669"/>
    <property type="project" value="TreeGrafter"/>
</dbReference>
<dbReference type="Pfam" id="PF06102">
    <property type="entry name" value="RRP36"/>
    <property type="match status" value="1"/>
</dbReference>
<feature type="region of interest" description="Disordered" evidence="8">
    <location>
        <begin position="1"/>
        <end position="26"/>
    </location>
</feature>
<name>T1K801_TETUR</name>
<keyword evidence="4 6" id="KW-0698">rRNA processing</keyword>
<keyword evidence="7" id="KW-0175">Coiled coil</keyword>
<keyword evidence="6" id="KW-0687">Ribonucleoprotein</keyword>
<evidence type="ECO:0000256" key="3">
    <source>
        <dbReference type="ARBA" id="ARBA00022517"/>
    </source>
</evidence>
<comment type="similarity">
    <text evidence="2 6">Belongs to the RRP36 family.</text>
</comment>
<evidence type="ECO:0000256" key="6">
    <source>
        <dbReference type="RuleBase" id="RU368027"/>
    </source>
</evidence>
<dbReference type="PANTHER" id="PTHR21738:SF0">
    <property type="entry name" value="RIBOSOMAL RNA PROCESSING PROTEIN 36 HOMOLOG"/>
    <property type="match status" value="1"/>
</dbReference>
<comment type="subcellular location">
    <subcellularLocation>
        <location evidence="1 6">Nucleus</location>
        <location evidence="1 6">Nucleolus</location>
    </subcellularLocation>
</comment>
<gene>
    <name evidence="9" type="primary">107361091</name>
</gene>
<dbReference type="Proteomes" id="UP000015104">
    <property type="component" value="Unassembled WGS sequence"/>
</dbReference>
<sequence length="191" mass="23006">MNFKRKKFHGRKKHDDDSDKPLEFSSKKRPPILKIFTDKRKVVRDPRFEETSGTFNPTIFEQKYGNIIKEAKDKDKNELLSELKREKDPERITQIKYLLKRISEKEHAEEHSKNKLQLVKKLKEEKRKQLKLASKGPVFLKKSEIKQAQLVEKFKELKQSQKLSKYIEKKRKRNVARERNKMFSDNYDDDD</sequence>
<evidence type="ECO:0000256" key="7">
    <source>
        <dbReference type="SAM" id="Coils"/>
    </source>
</evidence>
<keyword evidence="5 6" id="KW-0539">Nucleus</keyword>
<feature type="compositionally biased region" description="Basic residues" evidence="8">
    <location>
        <begin position="1"/>
        <end position="12"/>
    </location>
</feature>
<comment type="subunit">
    <text evidence="6">Associates with 90S and pre-40S pre-ribosomal particles.</text>
</comment>
<comment type="function">
    <text evidence="6">Component of the 90S pre-ribosome involved in the maturation of rRNAs. Required for early cleavages of the pre-RNAs in the 40S ribosomal subunit maturation pathway.</text>
</comment>
<feature type="coiled-coil region" evidence="7">
    <location>
        <begin position="105"/>
        <end position="160"/>
    </location>
</feature>
<reference evidence="9" key="2">
    <citation type="submission" date="2015-06" db="UniProtKB">
        <authorList>
            <consortium name="EnsemblMetazoa"/>
        </authorList>
    </citation>
    <scope>IDENTIFICATION</scope>
</reference>
<feature type="compositionally biased region" description="Basic and acidic residues" evidence="8">
    <location>
        <begin position="13"/>
        <end position="26"/>
    </location>
</feature>
<evidence type="ECO:0000256" key="8">
    <source>
        <dbReference type="SAM" id="MobiDB-lite"/>
    </source>
</evidence>
<organism evidence="9 10">
    <name type="scientific">Tetranychus urticae</name>
    <name type="common">Two-spotted spider mite</name>
    <dbReference type="NCBI Taxonomy" id="32264"/>
    <lineage>
        <taxon>Eukaryota</taxon>
        <taxon>Metazoa</taxon>
        <taxon>Ecdysozoa</taxon>
        <taxon>Arthropoda</taxon>
        <taxon>Chelicerata</taxon>
        <taxon>Arachnida</taxon>
        <taxon>Acari</taxon>
        <taxon>Acariformes</taxon>
        <taxon>Trombidiformes</taxon>
        <taxon>Prostigmata</taxon>
        <taxon>Eleutherengona</taxon>
        <taxon>Raphignathae</taxon>
        <taxon>Tetranychoidea</taxon>
        <taxon>Tetranychidae</taxon>
        <taxon>Tetranychus</taxon>
    </lineage>
</organism>
<evidence type="ECO:0000256" key="2">
    <source>
        <dbReference type="ARBA" id="ARBA00009418"/>
    </source>
</evidence>
<dbReference type="HOGENOM" id="CLU_048802_4_0_1"/>
<dbReference type="EMBL" id="CAEY01001815">
    <property type="status" value="NOT_ANNOTATED_CDS"/>
    <property type="molecule type" value="Genomic_DNA"/>
</dbReference>
<evidence type="ECO:0000313" key="9">
    <source>
        <dbReference type="EnsemblMetazoa" id="tetur06g06200.1"/>
    </source>
</evidence>
<proteinExistence type="inferred from homology"/>
<evidence type="ECO:0000256" key="1">
    <source>
        <dbReference type="ARBA" id="ARBA00004604"/>
    </source>
</evidence>
<dbReference type="GO" id="GO:0030686">
    <property type="term" value="C:90S preribosome"/>
    <property type="evidence" value="ECO:0007669"/>
    <property type="project" value="TreeGrafter"/>
</dbReference>
<keyword evidence="10" id="KW-1185">Reference proteome</keyword>
<dbReference type="eggNOG" id="KOG3190">
    <property type="taxonomic scope" value="Eukaryota"/>
</dbReference>
<dbReference type="STRING" id="32264.T1K801"/>
<dbReference type="OMA" id="RFDEKCG"/>
<reference evidence="10" key="1">
    <citation type="submission" date="2011-08" db="EMBL/GenBank/DDBJ databases">
        <authorList>
            <person name="Rombauts S."/>
        </authorList>
    </citation>
    <scope>NUCLEOTIDE SEQUENCE</scope>
    <source>
        <strain evidence="10">London</strain>
    </source>
</reference>
<dbReference type="EnsemblMetazoa" id="tetur06g06200.1">
    <property type="protein sequence ID" value="tetur06g06200.1"/>
    <property type="gene ID" value="tetur06g06200"/>
</dbReference>
<feature type="region of interest" description="Disordered" evidence="8">
    <location>
        <begin position="170"/>
        <end position="191"/>
    </location>
</feature>
<dbReference type="PANTHER" id="PTHR21738">
    <property type="entry name" value="RIBOSOMAL RNA PROCESSING PROTEIN 36 HOMOLOG"/>
    <property type="match status" value="1"/>
</dbReference>
<evidence type="ECO:0000256" key="4">
    <source>
        <dbReference type="ARBA" id="ARBA00022552"/>
    </source>
</evidence>
<evidence type="ECO:0000256" key="5">
    <source>
        <dbReference type="ARBA" id="ARBA00023242"/>
    </source>
</evidence>
<evidence type="ECO:0000313" key="10">
    <source>
        <dbReference type="Proteomes" id="UP000015104"/>
    </source>
</evidence>
<dbReference type="KEGG" id="tut:107361091"/>
<protein>
    <recommendedName>
        <fullName evidence="6">rRNA biogenesis protein RRP36</fullName>
    </recommendedName>
</protein>
<dbReference type="OrthoDB" id="448446at2759"/>